<dbReference type="OrthoDB" id="7822067at2"/>
<dbReference type="RefSeq" id="WP_091574665.1">
    <property type="nucleotide sequence ID" value="NZ_FMXM01000002.1"/>
</dbReference>
<protein>
    <recommendedName>
        <fullName evidence="3">Phage tail protein</fullName>
    </recommendedName>
</protein>
<sequence>MIFTLIGGLIAGALFTAGTVAFTLASTLISGALAFATRLGISYLLRPKARKYSAVQGESQIGGSAPVSTLYGIGKISQAHRLFYAKYGEGNKFNAEVWRLAHGRCDGLEPYVFFGGAKHNLVEADPIVGGNEVKHYHVENYGDLISIRFYDGRPGQGPDVRLVAKTADLGQTWKSTSVCAGMTYVVCEMKYDQDKFPSGRPSIEWVLRGLREYDPRKDSTVVGGSGTQRLDDPTTWLHTLNPAVHRLNYELGLKGMISGRTLVGMGKTLGQLDLASYFASMNVADALRGGKPTYQCSLFVNSDDDHTQILAEFEDALAGYAVNRRGLSGVIAGAPQIPVMEITADDIPLDRPRPDTQYDKSASDLYNQLSGQFTSIESQWEAASLKPIIVNDDIAADGAPRGTSNDFLQVTDPDIAQYLLTIRYRQNRKGGSQTLPVSRRVGLAAMEGEWVTFEGVDWLITKSQVDEQFRYTLALTETGADIYDDGAIEPGPIIVAPSPPINPAILSTVQDFAIEVGTIAGSDGQEVPSLRFAWTPPADPTITEVRFFYFIGLDPTGQVIYQDKCSTAEDGIYETSKDVQPGVFYTGRATITTVPDRFKTFTPWLTTEHATGPVQIYPPGLIDQINQTIDEGLYGVGQAARDLQNQLIRNTLATVEQDGRNVLDKQELRTLLVAHVAGFDAKYENITTVLASDVDAVSQRVETTEAALTGYTGINAIATAFSAQASAISLVDGRVTATNDLLDILDATVGNFSASGRFRVNTTATESGAVSTIALSTSATDGGATATAAMLMSATAGGQSTIGFLADLVYFRDAAGNAEYPFAFTAGQLRANFANIGTIIAGLIKSPDNRYVFTVALGQHEWFD</sequence>
<evidence type="ECO:0000313" key="1">
    <source>
        <dbReference type="EMBL" id="SDA39082.1"/>
    </source>
</evidence>
<proteinExistence type="predicted"/>
<evidence type="ECO:0000313" key="2">
    <source>
        <dbReference type="Proteomes" id="UP000198588"/>
    </source>
</evidence>
<dbReference type="AlphaFoldDB" id="A0A1G5UZN2"/>
<name>A0A1G5UZN2_9HYPH</name>
<reference evidence="1 2" key="1">
    <citation type="submission" date="2016-10" db="EMBL/GenBank/DDBJ databases">
        <authorList>
            <person name="de Groot N.N."/>
        </authorList>
    </citation>
    <scope>NUCLEOTIDE SEQUENCE [LARGE SCALE GENOMIC DNA]</scope>
    <source>
        <strain evidence="1 2">CGMCC 1.12097</strain>
    </source>
</reference>
<gene>
    <name evidence="1" type="ORF">SAMN02927914_00107</name>
</gene>
<dbReference type="Proteomes" id="UP000198588">
    <property type="component" value="Unassembled WGS sequence"/>
</dbReference>
<organism evidence="1 2">
    <name type="scientific">Mesorhizobium qingshengii</name>
    <dbReference type="NCBI Taxonomy" id="1165689"/>
    <lineage>
        <taxon>Bacteria</taxon>
        <taxon>Pseudomonadati</taxon>
        <taxon>Pseudomonadota</taxon>
        <taxon>Alphaproteobacteria</taxon>
        <taxon>Hyphomicrobiales</taxon>
        <taxon>Phyllobacteriaceae</taxon>
        <taxon>Mesorhizobium</taxon>
    </lineage>
</organism>
<dbReference type="EMBL" id="FMXM01000002">
    <property type="protein sequence ID" value="SDA39082.1"/>
    <property type="molecule type" value="Genomic_DNA"/>
</dbReference>
<dbReference type="STRING" id="1165689.SAMN02927914_00107"/>
<accession>A0A1G5UZN2</accession>
<evidence type="ECO:0008006" key="3">
    <source>
        <dbReference type="Google" id="ProtNLM"/>
    </source>
</evidence>